<dbReference type="KEGG" id="bmx:BMS_0832"/>
<dbReference type="Proteomes" id="UP000008963">
    <property type="component" value="Chromosome"/>
</dbReference>
<dbReference type="AlphaFoldDB" id="E1WX26"/>
<keyword evidence="1" id="KW-0175">Coiled coil</keyword>
<accession>E1WX26</accession>
<dbReference type="EMBL" id="FQ312005">
    <property type="protein sequence ID" value="CBW25727.1"/>
    <property type="molecule type" value="Genomic_DNA"/>
</dbReference>
<name>E1WX26_HALMS</name>
<organism evidence="3 4">
    <name type="scientific">Halobacteriovorax marinus (strain ATCC BAA-682 / DSM 15412 / SJ)</name>
    <name type="common">Bacteriovorax marinus</name>
    <dbReference type="NCBI Taxonomy" id="862908"/>
    <lineage>
        <taxon>Bacteria</taxon>
        <taxon>Pseudomonadati</taxon>
        <taxon>Bdellovibrionota</taxon>
        <taxon>Bacteriovoracia</taxon>
        <taxon>Bacteriovoracales</taxon>
        <taxon>Halobacteriovoraceae</taxon>
        <taxon>Halobacteriovorax</taxon>
    </lineage>
</organism>
<evidence type="ECO:0000313" key="3">
    <source>
        <dbReference type="EMBL" id="CBW25727.1"/>
    </source>
</evidence>
<dbReference type="PATRIC" id="fig|862908.3.peg.794"/>
<dbReference type="HOGENOM" id="CLU_1592281_0_0_7"/>
<keyword evidence="4" id="KW-1185">Reference proteome</keyword>
<feature type="coiled-coil region" evidence="1">
    <location>
        <begin position="39"/>
        <end position="73"/>
    </location>
</feature>
<keyword evidence="2" id="KW-0732">Signal</keyword>
<evidence type="ECO:0000256" key="1">
    <source>
        <dbReference type="SAM" id="Coils"/>
    </source>
</evidence>
<protein>
    <submittedName>
        <fullName evidence="3">Exported protein</fullName>
    </submittedName>
</protein>
<sequence>MKKILLMTLILSPLSAFANINVDECVVKYDDYTYQKRLIKRESNAIDRMEVKLENEKKSLKDYERRLSQANRLCLSGEGDLDDCISINTLENQVEAAKKVVYEMGFIVLDRSLALGDMKSKLIYTEMSMDGFCKPNSNVERESVNKQCQYLGVADSYYCRDVQSEKY</sequence>
<proteinExistence type="predicted"/>
<reference evidence="4" key="1">
    <citation type="journal article" date="2013" name="ISME J.">
        <title>A small predatory core genome in the divergent marine Bacteriovorax marinus SJ and the terrestrial Bdellovibrio bacteriovorus.</title>
        <authorList>
            <person name="Crossman L.C."/>
            <person name="Chen H."/>
            <person name="Cerdeno-Tarraga A.M."/>
            <person name="Brooks K."/>
            <person name="Quail M.A."/>
            <person name="Pineiro S.A."/>
            <person name="Hobley L."/>
            <person name="Sockett R.E."/>
            <person name="Bentley S.D."/>
            <person name="Parkhill J."/>
            <person name="Williams H.N."/>
            <person name="Stine O.C."/>
        </authorList>
    </citation>
    <scope>NUCLEOTIDE SEQUENCE [LARGE SCALE GENOMIC DNA]</scope>
    <source>
        <strain evidence="4">ATCC BAA-682 / DSM 15412 / SJ</strain>
    </source>
</reference>
<dbReference type="RefSeq" id="WP_014243512.1">
    <property type="nucleotide sequence ID" value="NC_016620.1"/>
</dbReference>
<evidence type="ECO:0000256" key="2">
    <source>
        <dbReference type="SAM" id="SignalP"/>
    </source>
</evidence>
<gene>
    <name evidence="3" type="ordered locus">BMS_0832</name>
</gene>
<feature type="chain" id="PRO_5003154136" evidence="2">
    <location>
        <begin position="19"/>
        <end position="167"/>
    </location>
</feature>
<evidence type="ECO:0000313" key="4">
    <source>
        <dbReference type="Proteomes" id="UP000008963"/>
    </source>
</evidence>
<feature type="signal peptide" evidence="2">
    <location>
        <begin position="1"/>
        <end position="18"/>
    </location>
</feature>